<organism evidence="2 3">
    <name type="scientific">Nitzschia inconspicua</name>
    <dbReference type="NCBI Taxonomy" id="303405"/>
    <lineage>
        <taxon>Eukaryota</taxon>
        <taxon>Sar</taxon>
        <taxon>Stramenopiles</taxon>
        <taxon>Ochrophyta</taxon>
        <taxon>Bacillariophyta</taxon>
        <taxon>Bacillariophyceae</taxon>
        <taxon>Bacillariophycidae</taxon>
        <taxon>Bacillariales</taxon>
        <taxon>Bacillariaceae</taxon>
        <taxon>Nitzschia</taxon>
    </lineage>
</organism>
<dbReference type="PANTHER" id="PTHR43774:SF1">
    <property type="entry name" value="PEPTIDE METHIONINE SULFOXIDE REDUCTASE MSRA 2"/>
    <property type="match status" value="1"/>
</dbReference>
<sequence length="263" mass="29952">MRSLLHLSGALSLLFTTRCFVMLPYSTFAFVTKRIGQQRQQSMLQQRRPQTTTTGVVTCAVREGTFGMGCFWDPAEQLLKVDGVIDTIAGYTGKPNAKTAPSYESVCYGREWVEAVRVIYDDDKITYQQLLDAMFEAQKPQPGSRQYASIIFPHDEEQQRMTQAWMKTNANRQRKDGWKAEWTTIEPRSKFFKAEGYHQRYWQKQRPRFALIAGLLAESTGLFNSIIPTELQSTVETLANASTVAIGVLITLERFLDAKVVEI</sequence>
<accession>A0A9K3Q366</accession>
<dbReference type="AlphaFoldDB" id="A0A9K3Q366"/>
<dbReference type="OrthoDB" id="77405at2759"/>
<gene>
    <name evidence="2" type="ORF">IV203_032054</name>
</gene>
<name>A0A9K3Q366_9STRA</name>
<feature type="domain" description="Peptide methionine sulphoxide reductase MsrA" evidence="1">
    <location>
        <begin position="65"/>
        <end position="207"/>
    </location>
</feature>
<reference evidence="2" key="1">
    <citation type="journal article" date="2021" name="Sci. Rep.">
        <title>Diploid genomic architecture of Nitzschia inconspicua, an elite biomass production diatom.</title>
        <authorList>
            <person name="Oliver A."/>
            <person name="Podell S."/>
            <person name="Pinowska A."/>
            <person name="Traller J.C."/>
            <person name="Smith S.R."/>
            <person name="McClure R."/>
            <person name="Beliaev A."/>
            <person name="Bohutskyi P."/>
            <person name="Hill E.A."/>
            <person name="Rabines A."/>
            <person name="Zheng H."/>
            <person name="Allen L.Z."/>
            <person name="Kuo A."/>
            <person name="Grigoriev I.V."/>
            <person name="Allen A.E."/>
            <person name="Hazlebeck D."/>
            <person name="Allen E.E."/>
        </authorList>
    </citation>
    <scope>NUCLEOTIDE SEQUENCE</scope>
    <source>
        <strain evidence="2">Hildebrandi</strain>
    </source>
</reference>
<evidence type="ECO:0000259" key="1">
    <source>
        <dbReference type="Pfam" id="PF01625"/>
    </source>
</evidence>
<protein>
    <submittedName>
        <fullName evidence="2">Peptide methionine sulfoxide reductase</fullName>
    </submittedName>
</protein>
<comment type="caution">
    <text evidence="2">The sequence shown here is derived from an EMBL/GenBank/DDBJ whole genome shotgun (WGS) entry which is preliminary data.</text>
</comment>
<dbReference type="GO" id="GO:0008113">
    <property type="term" value="F:peptide-methionine (S)-S-oxide reductase activity"/>
    <property type="evidence" value="ECO:0007669"/>
    <property type="project" value="InterPro"/>
</dbReference>
<proteinExistence type="predicted"/>
<dbReference type="EMBL" id="JAGRRH010000006">
    <property type="protein sequence ID" value="KAG7369311.1"/>
    <property type="molecule type" value="Genomic_DNA"/>
</dbReference>
<keyword evidence="3" id="KW-1185">Reference proteome</keyword>
<dbReference type="Proteomes" id="UP000693970">
    <property type="component" value="Unassembled WGS sequence"/>
</dbReference>
<dbReference type="InterPro" id="IPR002569">
    <property type="entry name" value="Met_Sox_Rdtase_MsrA_dom"/>
</dbReference>
<reference evidence="2" key="2">
    <citation type="submission" date="2021-04" db="EMBL/GenBank/DDBJ databases">
        <authorList>
            <person name="Podell S."/>
        </authorList>
    </citation>
    <scope>NUCLEOTIDE SEQUENCE</scope>
    <source>
        <strain evidence="2">Hildebrandi</strain>
    </source>
</reference>
<dbReference type="Pfam" id="PF01625">
    <property type="entry name" value="PMSR"/>
    <property type="match status" value="1"/>
</dbReference>
<dbReference type="PANTHER" id="PTHR43774">
    <property type="entry name" value="PEPTIDE METHIONINE SULFOXIDE REDUCTASE"/>
    <property type="match status" value="1"/>
</dbReference>
<evidence type="ECO:0000313" key="2">
    <source>
        <dbReference type="EMBL" id="KAG7369311.1"/>
    </source>
</evidence>
<evidence type="ECO:0000313" key="3">
    <source>
        <dbReference type="Proteomes" id="UP000693970"/>
    </source>
</evidence>